<dbReference type="EMBL" id="UGNY01000001">
    <property type="protein sequence ID" value="STX39716.1"/>
    <property type="molecule type" value="Genomic_DNA"/>
</dbReference>
<reference evidence="2 3" key="1">
    <citation type="submission" date="2018-06" db="EMBL/GenBank/DDBJ databases">
        <authorList>
            <consortium name="Pathogen Informatics"/>
            <person name="Doyle S."/>
        </authorList>
    </citation>
    <scope>NUCLEOTIDE SEQUENCE [LARGE SCALE GENOMIC DNA]</scope>
    <source>
        <strain evidence="2 3">NCTC11978</strain>
    </source>
</reference>
<protein>
    <recommendedName>
        <fullName evidence="4">YqaE/Pmp3 family membrane protein</fullName>
    </recommendedName>
</protein>
<keyword evidence="1" id="KW-0472">Membrane</keyword>
<evidence type="ECO:0000313" key="2">
    <source>
        <dbReference type="EMBL" id="STX39716.1"/>
    </source>
</evidence>
<keyword evidence="1" id="KW-1133">Transmembrane helix</keyword>
<evidence type="ECO:0000313" key="3">
    <source>
        <dbReference type="Proteomes" id="UP000254033"/>
    </source>
</evidence>
<gene>
    <name evidence="2" type="ORF">NCTC11978_02921</name>
</gene>
<organism evidence="2 3">
    <name type="scientific">Legionella feeleii</name>
    <dbReference type="NCBI Taxonomy" id="453"/>
    <lineage>
        <taxon>Bacteria</taxon>
        <taxon>Pseudomonadati</taxon>
        <taxon>Pseudomonadota</taxon>
        <taxon>Gammaproteobacteria</taxon>
        <taxon>Legionellales</taxon>
        <taxon>Legionellaceae</taxon>
        <taxon>Legionella</taxon>
    </lineage>
</organism>
<keyword evidence="1" id="KW-0812">Transmembrane</keyword>
<sequence>MIKRMFMTFLAVAFPWIILLMDDNPGGGVVALIMQATIIGWVPASLWALRIVNEKAMAERVARAEKVVRDAQKKANKKETGQ</sequence>
<evidence type="ECO:0000256" key="1">
    <source>
        <dbReference type="SAM" id="Phobius"/>
    </source>
</evidence>
<dbReference type="RefSeq" id="WP_115176095.1">
    <property type="nucleotide sequence ID" value="NZ_UGNY01000001.1"/>
</dbReference>
<name>A0A378IWX1_9GAMM</name>
<proteinExistence type="predicted"/>
<dbReference type="AlphaFoldDB" id="A0A378IWX1"/>
<evidence type="ECO:0008006" key="4">
    <source>
        <dbReference type="Google" id="ProtNLM"/>
    </source>
</evidence>
<feature type="transmembrane region" description="Helical" evidence="1">
    <location>
        <begin position="5"/>
        <end position="21"/>
    </location>
</feature>
<dbReference type="Proteomes" id="UP000254033">
    <property type="component" value="Unassembled WGS sequence"/>
</dbReference>
<feature type="transmembrane region" description="Helical" evidence="1">
    <location>
        <begin position="27"/>
        <end position="49"/>
    </location>
</feature>
<accession>A0A378IWX1</accession>